<dbReference type="AlphaFoldDB" id="A0A1W1UN23"/>
<keyword evidence="3" id="KW-1185">Reference proteome</keyword>
<feature type="region of interest" description="Disordered" evidence="1">
    <location>
        <begin position="1"/>
        <end position="20"/>
    </location>
</feature>
<proteinExistence type="predicted"/>
<accession>A0A1W1UN23</accession>
<name>A0A1W1UN23_9DEIO</name>
<evidence type="ECO:0000313" key="2">
    <source>
        <dbReference type="EMBL" id="SMB82496.1"/>
    </source>
</evidence>
<sequence length="68" mass="7718">MGTTGEAKGPPGKEENTVNPYVLNDRAQELQAEAQRRREAKAARAEGRERDRFKLAYLLSFLRQSRLA</sequence>
<dbReference type="Proteomes" id="UP000192582">
    <property type="component" value="Unassembled WGS sequence"/>
</dbReference>
<evidence type="ECO:0000256" key="1">
    <source>
        <dbReference type="SAM" id="MobiDB-lite"/>
    </source>
</evidence>
<protein>
    <submittedName>
        <fullName evidence="2">Uncharacterized protein</fullName>
    </submittedName>
</protein>
<reference evidence="2 3" key="1">
    <citation type="submission" date="2017-04" db="EMBL/GenBank/DDBJ databases">
        <authorList>
            <person name="Afonso C.L."/>
            <person name="Miller P.J."/>
            <person name="Scott M.A."/>
            <person name="Spackman E."/>
            <person name="Goraichik I."/>
            <person name="Dimitrov K.M."/>
            <person name="Suarez D.L."/>
            <person name="Swayne D.E."/>
        </authorList>
    </citation>
    <scope>NUCLEOTIDE SEQUENCE [LARGE SCALE GENOMIC DNA]</scope>
    <source>
        <strain evidence="2 3">KR-140</strain>
    </source>
</reference>
<gene>
    <name evidence="2" type="ORF">SAMN00790413_04035</name>
</gene>
<evidence type="ECO:0000313" key="3">
    <source>
        <dbReference type="Proteomes" id="UP000192582"/>
    </source>
</evidence>
<organism evidence="2 3">
    <name type="scientific">Deinococcus hopiensis KR-140</name>
    <dbReference type="NCBI Taxonomy" id="695939"/>
    <lineage>
        <taxon>Bacteria</taxon>
        <taxon>Thermotogati</taxon>
        <taxon>Deinococcota</taxon>
        <taxon>Deinococci</taxon>
        <taxon>Deinococcales</taxon>
        <taxon>Deinococcaceae</taxon>
        <taxon>Deinococcus</taxon>
    </lineage>
</organism>
<dbReference type="EMBL" id="FWWU01000006">
    <property type="protein sequence ID" value="SMB82496.1"/>
    <property type="molecule type" value="Genomic_DNA"/>
</dbReference>